<keyword evidence="3" id="KW-1185">Reference proteome</keyword>
<organism evidence="2 3">
    <name type="scientific">Gossypium stocksii</name>
    <dbReference type="NCBI Taxonomy" id="47602"/>
    <lineage>
        <taxon>Eukaryota</taxon>
        <taxon>Viridiplantae</taxon>
        <taxon>Streptophyta</taxon>
        <taxon>Embryophyta</taxon>
        <taxon>Tracheophyta</taxon>
        <taxon>Spermatophyta</taxon>
        <taxon>Magnoliopsida</taxon>
        <taxon>eudicotyledons</taxon>
        <taxon>Gunneridae</taxon>
        <taxon>Pentapetalae</taxon>
        <taxon>rosids</taxon>
        <taxon>malvids</taxon>
        <taxon>Malvales</taxon>
        <taxon>Malvaceae</taxon>
        <taxon>Malvoideae</taxon>
        <taxon>Gossypium</taxon>
    </lineage>
</organism>
<reference evidence="2 3" key="1">
    <citation type="journal article" date="2021" name="Plant Biotechnol. J.">
        <title>Multi-omics assisted identification of the key and species-specific regulatory components of drought-tolerant mechanisms in Gossypium stocksii.</title>
        <authorList>
            <person name="Yu D."/>
            <person name="Ke L."/>
            <person name="Zhang D."/>
            <person name="Wu Y."/>
            <person name="Sun Y."/>
            <person name="Mei J."/>
            <person name="Sun J."/>
            <person name="Sun Y."/>
        </authorList>
    </citation>
    <scope>NUCLEOTIDE SEQUENCE [LARGE SCALE GENOMIC DNA]</scope>
    <source>
        <strain evidence="3">cv. E1</strain>
        <tissue evidence="2">Leaf</tissue>
    </source>
</reference>
<proteinExistence type="predicted"/>
<dbReference type="EMBL" id="JAIQCV010000010">
    <property type="protein sequence ID" value="KAH1055749.1"/>
    <property type="molecule type" value="Genomic_DNA"/>
</dbReference>
<dbReference type="Proteomes" id="UP000828251">
    <property type="component" value="Unassembled WGS sequence"/>
</dbReference>
<feature type="region of interest" description="Disordered" evidence="1">
    <location>
        <begin position="335"/>
        <end position="379"/>
    </location>
</feature>
<protein>
    <submittedName>
        <fullName evidence="2">Uncharacterized protein</fullName>
    </submittedName>
</protein>
<evidence type="ECO:0000313" key="3">
    <source>
        <dbReference type="Proteomes" id="UP000828251"/>
    </source>
</evidence>
<feature type="compositionally biased region" description="Basic residues" evidence="1">
    <location>
        <begin position="1"/>
        <end position="12"/>
    </location>
</feature>
<gene>
    <name evidence="2" type="ORF">J1N35_033814</name>
</gene>
<evidence type="ECO:0000256" key="1">
    <source>
        <dbReference type="SAM" id="MobiDB-lite"/>
    </source>
</evidence>
<accession>A0A9D3ZPH3</accession>
<name>A0A9D3ZPH3_9ROSI</name>
<feature type="compositionally biased region" description="Polar residues" evidence="1">
    <location>
        <begin position="370"/>
        <end position="379"/>
    </location>
</feature>
<dbReference type="AlphaFoldDB" id="A0A9D3ZPH3"/>
<feature type="region of interest" description="Disordered" evidence="1">
    <location>
        <begin position="1"/>
        <end position="30"/>
    </location>
</feature>
<feature type="compositionally biased region" description="Basic residues" evidence="1">
    <location>
        <begin position="344"/>
        <end position="358"/>
    </location>
</feature>
<evidence type="ECO:0000313" key="2">
    <source>
        <dbReference type="EMBL" id="KAH1055749.1"/>
    </source>
</evidence>
<sequence>MAKTRGSIKKATKSAGEHASSTTTIHESEPPRPWYVSSMPIIEFIFVREGLIPWDAANINKLYNTKVDVDKHSEFINDIIDEKYDLLQKRIVPRAGEEILENKGLINEASVERMTRGKDTSILKEAKTSKTRRGKAKIDSKRTNMNAETSLWRNLKDVEKMVNSINNRQIKLVASVEDMKTEINWWHPHPLCRSLILRKKRNPGTSMNTCQRLIAYLRMAFLLMKRTLLLRRKLVLQKKKLLQKRKLLLKNEKLLKIKMKKKAKTFVEKVVTAPESVSANIEKLERTEARLTEVVEITSDEQCNSWAIVVYTRPLQVAFPIQTIADDAGVEPETKEQFDDHLKPNKRKGSVPRIKKMKEGREENEEKETSCTLSTAMNN</sequence>
<comment type="caution">
    <text evidence="2">The sequence shown here is derived from an EMBL/GenBank/DDBJ whole genome shotgun (WGS) entry which is preliminary data.</text>
</comment>